<feature type="compositionally biased region" description="Polar residues" evidence="1">
    <location>
        <begin position="282"/>
        <end position="291"/>
    </location>
</feature>
<feature type="compositionally biased region" description="Low complexity" evidence="1">
    <location>
        <begin position="130"/>
        <end position="153"/>
    </location>
</feature>
<evidence type="ECO:0000256" key="1">
    <source>
        <dbReference type="SAM" id="MobiDB-lite"/>
    </source>
</evidence>
<keyword evidence="3" id="KW-1185">Reference proteome</keyword>
<dbReference type="PANTHER" id="PTHR31025:SF9">
    <property type="entry name" value="SI:DKEY-286J15.1"/>
    <property type="match status" value="1"/>
</dbReference>
<evidence type="ECO:0000313" key="3">
    <source>
        <dbReference type="Proteomes" id="UP001152320"/>
    </source>
</evidence>
<dbReference type="EMBL" id="JAIZAY010000021">
    <property type="protein sequence ID" value="KAJ8022144.1"/>
    <property type="molecule type" value="Genomic_DNA"/>
</dbReference>
<proteinExistence type="predicted"/>
<accession>A0A9Q1BEE9</accession>
<name>A0A9Q1BEE9_HOLLE</name>
<protein>
    <submittedName>
        <fullName evidence="2">Sterile alpha motif domain-containing protein 3</fullName>
    </submittedName>
</protein>
<feature type="region of interest" description="Disordered" evidence="1">
    <location>
        <begin position="268"/>
        <end position="295"/>
    </location>
</feature>
<dbReference type="OrthoDB" id="10049949at2759"/>
<feature type="region of interest" description="Disordered" evidence="1">
    <location>
        <begin position="130"/>
        <end position="156"/>
    </location>
</feature>
<dbReference type="AlphaFoldDB" id="A0A9Q1BEE9"/>
<gene>
    <name evidence="2" type="ORF">HOLleu_39553</name>
</gene>
<sequence>MAFTCHVTCGDFKKVITFTNRDTVLAEICNAFNQPKNTKIRLQRYENMWNDWVDIHNICELENGMRLRQVLPEKSTNFQSPTLHTPGSDSTVILEDDTDDSSIFDSLESIPMFGASCGGSRNPCEDYISTQSRSSIASSLPSQTLSSPSTVPSDMEEVEISQDEDCSNQNETVHSGQWPKVFKIPKMPKKLSEKMRENVFPGERERRLIVNLVFMKMSEYVVYPTSEQYTEVASALVREYPVLGNENFSSAPYLYWKTKIMDKYRNERRHLPPEKRKKTAMPSGSSQAKKTCNSEDMESLKRHEKWLIEEAKKSKKDNRKVQLLMQKTFMSRRSDITENPQKLELLKQKYPFLFSTEQVCQR</sequence>
<comment type="caution">
    <text evidence="2">The sequence shown here is derived from an EMBL/GenBank/DDBJ whole genome shotgun (WGS) entry which is preliminary data.</text>
</comment>
<dbReference type="PANTHER" id="PTHR31025">
    <property type="entry name" value="SI:CH211-196P9.1-RELATED"/>
    <property type="match status" value="1"/>
</dbReference>
<organism evidence="2 3">
    <name type="scientific">Holothuria leucospilota</name>
    <name type="common">Black long sea cucumber</name>
    <name type="synonym">Mertensiothuria leucospilota</name>
    <dbReference type="NCBI Taxonomy" id="206669"/>
    <lineage>
        <taxon>Eukaryota</taxon>
        <taxon>Metazoa</taxon>
        <taxon>Echinodermata</taxon>
        <taxon>Eleutherozoa</taxon>
        <taxon>Echinozoa</taxon>
        <taxon>Holothuroidea</taxon>
        <taxon>Aspidochirotacea</taxon>
        <taxon>Aspidochirotida</taxon>
        <taxon>Holothuriidae</taxon>
        <taxon>Holothuria</taxon>
    </lineage>
</organism>
<evidence type="ECO:0000313" key="2">
    <source>
        <dbReference type="EMBL" id="KAJ8022144.1"/>
    </source>
</evidence>
<dbReference type="Proteomes" id="UP001152320">
    <property type="component" value="Chromosome 21"/>
</dbReference>
<reference evidence="2" key="1">
    <citation type="submission" date="2021-10" db="EMBL/GenBank/DDBJ databases">
        <title>Tropical sea cucumber genome reveals ecological adaptation and Cuvierian tubules defense mechanism.</title>
        <authorList>
            <person name="Chen T."/>
        </authorList>
    </citation>
    <scope>NUCLEOTIDE SEQUENCE</scope>
    <source>
        <strain evidence="2">Nanhai2018</strain>
        <tissue evidence="2">Muscle</tissue>
    </source>
</reference>